<dbReference type="GO" id="GO:0004222">
    <property type="term" value="F:metalloendopeptidase activity"/>
    <property type="evidence" value="ECO:0007669"/>
    <property type="project" value="InterPro"/>
</dbReference>
<evidence type="ECO:0000313" key="4">
    <source>
        <dbReference type="Proteomes" id="UP000717328"/>
    </source>
</evidence>
<dbReference type="OrthoDB" id="5945790at2759"/>
<dbReference type="InterPro" id="IPR024079">
    <property type="entry name" value="MetalloPept_cat_dom_sf"/>
</dbReference>
<keyword evidence="4" id="KW-1185">Reference proteome</keyword>
<dbReference type="InterPro" id="IPR006026">
    <property type="entry name" value="Peptidase_Metallo"/>
</dbReference>
<dbReference type="Proteomes" id="UP000717328">
    <property type="component" value="Unassembled WGS sequence"/>
</dbReference>
<name>A0A9P7GIB5_9AGAR</name>
<reference evidence="3" key="2">
    <citation type="submission" date="2021-10" db="EMBL/GenBank/DDBJ databases">
        <title>Phylogenomics reveals ancestral predisposition of the termite-cultivated fungus Termitomyces towards a domesticated lifestyle.</title>
        <authorList>
            <person name="Auxier B."/>
            <person name="Grum-Grzhimaylo A."/>
            <person name="Cardenas M.E."/>
            <person name="Lodge J.D."/>
            <person name="Laessoe T."/>
            <person name="Pedersen O."/>
            <person name="Smith M.E."/>
            <person name="Kuyper T.W."/>
            <person name="Franco-Molano E.A."/>
            <person name="Baroni T.J."/>
            <person name="Aanen D.K."/>
        </authorList>
    </citation>
    <scope>NUCLEOTIDE SEQUENCE</scope>
    <source>
        <strain evidence="3">D49</strain>
    </source>
</reference>
<dbReference type="EMBL" id="JABCKI010000688">
    <property type="protein sequence ID" value="KAG5649820.1"/>
    <property type="molecule type" value="Genomic_DNA"/>
</dbReference>
<dbReference type="GO" id="GO:0006508">
    <property type="term" value="P:proteolysis"/>
    <property type="evidence" value="ECO:0007669"/>
    <property type="project" value="InterPro"/>
</dbReference>
<dbReference type="SUPFAM" id="SSF55486">
    <property type="entry name" value="Metalloproteases ('zincins'), catalytic domain"/>
    <property type="match status" value="2"/>
</dbReference>
<accession>A0A9P7GIB5</accession>
<gene>
    <name evidence="3" type="ORF">H0H81_001882</name>
</gene>
<reference evidence="3" key="1">
    <citation type="submission" date="2021-02" db="EMBL/GenBank/DDBJ databases">
        <authorList>
            <person name="Nieuwenhuis M."/>
            <person name="Van De Peppel L.J.J."/>
        </authorList>
    </citation>
    <scope>NUCLEOTIDE SEQUENCE</scope>
    <source>
        <strain evidence="3">D49</strain>
    </source>
</reference>
<dbReference type="PANTHER" id="PTHR10127:SF850">
    <property type="entry name" value="METALLOENDOPEPTIDASE"/>
    <property type="match status" value="1"/>
</dbReference>
<organism evidence="3 4">
    <name type="scientific">Sphagnurus paluster</name>
    <dbReference type="NCBI Taxonomy" id="117069"/>
    <lineage>
        <taxon>Eukaryota</taxon>
        <taxon>Fungi</taxon>
        <taxon>Dikarya</taxon>
        <taxon>Basidiomycota</taxon>
        <taxon>Agaricomycotina</taxon>
        <taxon>Agaricomycetes</taxon>
        <taxon>Agaricomycetidae</taxon>
        <taxon>Agaricales</taxon>
        <taxon>Tricholomatineae</taxon>
        <taxon>Lyophyllaceae</taxon>
        <taxon>Sphagnurus</taxon>
    </lineage>
</organism>
<dbReference type="PANTHER" id="PTHR10127">
    <property type="entry name" value="DISCOIDIN, CUB, EGF, LAMININ , AND ZINC METALLOPROTEASE DOMAIN CONTAINING"/>
    <property type="match status" value="1"/>
</dbReference>
<feature type="domain" description="Peptidase metallopeptidase" evidence="2">
    <location>
        <begin position="42"/>
        <end position="200"/>
    </location>
</feature>
<protein>
    <recommendedName>
        <fullName evidence="2">Peptidase metallopeptidase domain-containing protein</fullName>
    </recommendedName>
</protein>
<sequence length="1243" mass="134883">MSTTTTTTRDSVEGPCGLSPVFEPVVANDNDDHVGLYAVFGKDKLWPNGSVLTYSFFGGTKNQQAAVDSIAPEWTYYADLDFKRISDNSQDAVIRIGFDAGGGCWSAIGVDANDIQKDKLTMNLGWIANSAIVAPKDRGTILHEWGHAIGLLHEHQSPARGGNLTLKEDAVYTYYRTAPRNWSRDLIKSQIIDVYSTHNLSNFSKLDKKSVMMYFMPSSMNVERIPVDTNNNLSEMDKAYVVINYTRSVPHPKAKEWTLTKALTIAGVPDDELAQYLDREIDGVREEFSAWNIIQRQAEMDQAHLASRQFGLAHAPRGQAMFHEVDIVEGPCGLAPEIIEFNEANPGGAYPHAVFSKDKLWENETDITYSFFGGTENQKAAVESVAKEWTYYANLAFLAADDNAEDAMIRIGFNASEGSWSAVGKGAECIPKDRITMNLGWIADSPTVSANDRGTILHQWGHALGLIHEHYAQVDTLTLKPSEVYSYYRTTQGLSIELIKSQILDVYNTQNTSNFSQLDTKSIMTYFMPASMSLQGIPVNVNNELSDADKAYMVINYPRKTPHPKAKAWTLEKALATAGVPSDEFKNYLNRDIDGVRNEFDAWNTSQREKDTDTKPQTLPVASSSSTDKISSLLSELLDDEKQYAFNPKPTATKNFDPKAANAGIEHSIWSGIVSIFKHPAFQPIVSGVIDAVLTQRGLNPSPYPSAVQQGFDIRYTNPFTTVQRGVAAPYDAQQGLFSGIISITKNPIFQQLLSGIVSTALTQHSIQSPSAAPTAIEYGLLSDVETILDHPVVHQTLREVVDSVILQRGLNPAATAQYPEIQQGVWSGLLNILKNPTLHKVVATVVNSTLVQKGLKPAALPLTKQVEAPSPFVEQHGIFSSIGSLLNNPLVRQTLGGIVDAVLVQRGYNPKATAAQYPEVQQGIWSGLIDVLKNPTFQSVVGTVIQTTLAQHRLKPQTDDTFGAPTPEIQQSIFSSIFNIVDKPEFHQIVGSVIDAVFAQHGLNPLGPASSGVQHGLFSDSGPFLAHPAAEVVGVALTQHGLNARATGGDNPDVQQSIWSGIFGVLKSPVFQQAVGTVVESVLSRGINPSKAAPAETQQGLLSGFASLINHPLIRQTLSEVVGTVLTQRGLDNRAKAEMSPEVQQSIWSGITGLLGNSTFQAVVGKVVNGVLTQHGISISSVHASEGLTGIKNDLSAEPAVQHALSGLAADLTGSSKPYLEGSLARPNGNVYLNDFAARAHT</sequence>
<evidence type="ECO:0000256" key="1">
    <source>
        <dbReference type="SAM" id="MobiDB-lite"/>
    </source>
</evidence>
<proteinExistence type="predicted"/>
<dbReference type="Gene3D" id="3.40.390.10">
    <property type="entry name" value="Collagenase (Catalytic Domain)"/>
    <property type="match status" value="2"/>
</dbReference>
<dbReference type="Pfam" id="PF01400">
    <property type="entry name" value="Astacin"/>
    <property type="match status" value="2"/>
</dbReference>
<comment type="caution">
    <text evidence="3">The sequence shown here is derived from an EMBL/GenBank/DDBJ whole genome shotgun (WGS) entry which is preliminary data.</text>
</comment>
<feature type="region of interest" description="Disordered" evidence="1">
    <location>
        <begin position="604"/>
        <end position="625"/>
    </location>
</feature>
<dbReference type="GO" id="GO:0008270">
    <property type="term" value="F:zinc ion binding"/>
    <property type="evidence" value="ECO:0007669"/>
    <property type="project" value="InterPro"/>
</dbReference>
<evidence type="ECO:0000313" key="3">
    <source>
        <dbReference type="EMBL" id="KAG5649820.1"/>
    </source>
</evidence>
<dbReference type="SMART" id="SM00235">
    <property type="entry name" value="ZnMc"/>
    <property type="match status" value="1"/>
</dbReference>
<dbReference type="AlphaFoldDB" id="A0A9P7GIB5"/>
<dbReference type="InterPro" id="IPR001506">
    <property type="entry name" value="Peptidase_M12A"/>
</dbReference>
<evidence type="ECO:0000259" key="2">
    <source>
        <dbReference type="SMART" id="SM00235"/>
    </source>
</evidence>